<dbReference type="SFLD" id="SFLDG01019">
    <property type="entry name" value="Terpene_Cyclase_Like_1_C_Termi"/>
    <property type="match status" value="1"/>
</dbReference>
<evidence type="ECO:0000256" key="6">
    <source>
        <dbReference type="ARBA" id="ARBA00058144"/>
    </source>
</evidence>
<feature type="domain" description="Terpene synthase N-terminal" evidence="7">
    <location>
        <begin position="63"/>
        <end position="239"/>
    </location>
</feature>
<dbReference type="FunFam" id="1.50.10.130:FF:000001">
    <property type="entry name" value="Isoprene synthase, chloroplastic"/>
    <property type="match status" value="1"/>
</dbReference>
<dbReference type="GO" id="GO:0000287">
    <property type="term" value="F:magnesium ion binding"/>
    <property type="evidence" value="ECO:0007669"/>
    <property type="project" value="InterPro"/>
</dbReference>
<dbReference type="PANTHER" id="PTHR31225:SF9">
    <property type="entry name" value="TERPENE SYNTHASE 10"/>
    <property type="match status" value="1"/>
</dbReference>
<keyword evidence="11" id="KW-1185">Reference proteome</keyword>
<gene>
    <name evidence="10" type="ORF">HannXRQ_Chr14g0434721</name>
    <name evidence="9" type="ORF">HanXRQr2_Chr14g0626321</name>
</gene>
<dbReference type="SUPFAM" id="SSF48576">
    <property type="entry name" value="Terpenoid synthases"/>
    <property type="match status" value="1"/>
</dbReference>
<feature type="domain" description="Terpene synthase metal-binding" evidence="8">
    <location>
        <begin position="298"/>
        <end position="535"/>
    </location>
</feature>
<evidence type="ECO:0000256" key="2">
    <source>
        <dbReference type="ARBA" id="ARBA00022723"/>
    </source>
</evidence>
<comment type="catalytic activity">
    <reaction evidence="5">
        <text>(2E,6E)-farnesyl diphosphate = (+)-(R)-germacrene A + diphosphate</text>
        <dbReference type="Rhea" id="RHEA:12516"/>
        <dbReference type="ChEBI" id="CHEBI:33019"/>
        <dbReference type="ChEBI" id="CHEBI:41595"/>
        <dbReference type="ChEBI" id="CHEBI:175763"/>
        <dbReference type="EC" id="4.2.3.23"/>
    </reaction>
    <physiologicalReaction direction="left-to-right" evidence="5">
        <dbReference type="Rhea" id="RHEA:12517"/>
    </physiologicalReaction>
</comment>
<dbReference type="Pfam" id="PF01397">
    <property type="entry name" value="Terpene_synth"/>
    <property type="match status" value="1"/>
</dbReference>
<accession>A0A251SFY7</accession>
<protein>
    <recommendedName>
        <fullName evidence="4">germacrene-A synthase</fullName>
        <ecNumber evidence="4">4.2.3.23</ecNumber>
    </recommendedName>
</protein>
<sequence length="594" mass="68992">MASLSFFSCSVLQYKNYHNITRKIDIHKPIYPSKSTSDIVTAKATAVVQPFARRSANYAPTLWTFDHIQSLSSEYTGEYYKARANSLKDTVKKMLVSKVGDPLSSLELVDDLQRLGISYHFQEEIRNLLEMIYCSYYKPHDQWDNLGLNLKALGFRLLRQHGFQVPQEIFHNFKSKIQNLKPQELLENTIGMLNLYEASYHSLEEESLLDDARDFSATFLKENQDRFDENISSLVSHALEFPLHWRVPRIEAKWFIHAYEKRSDMNPILLELSKLDFDMVQAVHIEDLKHASRWWSNTRWDSKLSFSRDRVVVNFLWTIGFGYLPQYTLGRRTLAKVNSMITTIDDVYDVYGNLDELEQFTRVIERWDINAAEELPDYMKICFLGFHNTVNEIAYDTMADTGFFILPYLKKAWADLCNAYLVEARWYYGGYQPTLKEYLDNGWVSISGPVILMNATFLTSVGTTNEVFQCMEGLEKIVHYSSRILRLADDLGTSEDEMVKGDISKSIQCYMHESGATEEEARMHIKELILETWKKLNKERARANSQFSREFVEYATNVARTAQFIYSEGDGHGRPDIIQSHISALLFNPIQRTI</sequence>
<evidence type="ECO:0000256" key="4">
    <source>
        <dbReference type="ARBA" id="ARBA00038973"/>
    </source>
</evidence>
<dbReference type="InterPro" id="IPR008930">
    <property type="entry name" value="Terpenoid_cyclase/PrenylTrfase"/>
</dbReference>
<dbReference type="GO" id="GO:0016102">
    <property type="term" value="P:diterpenoid biosynthetic process"/>
    <property type="evidence" value="ECO:0007669"/>
    <property type="project" value="InterPro"/>
</dbReference>
<dbReference type="GO" id="GO:0046246">
    <property type="term" value="P:terpene biosynthetic process"/>
    <property type="evidence" value="ECO:0000318"/>
    <property type="project" value="GO_Central"/>
</dbReference>
<dbReference type="EMBL" id="MNCJ02000329">
    <property type="protein sequence ID" value="KAF5767606.1"/>
    <property type="molecule type" value="Genomic_DNA"/>
</dbReference>
<dbReference type="InParanoid" id="A0A251SFY7"/>
<keyword evidence="2" id="KW-0479">Metal-binding</keyword>
<evidence type="ECO:0000256" key="1">
    <source>
        <dbReference type="ARBA" id="ARBA00001946"/>
    </source>
</evidence>
<comment type="function">
    <text evidence="6">Sesquiterpene synthase involved in germacrene A biosynthesis. Germacrene A is a precursor of several sesquiterpene lactones.</text>
</comment>
<dbReference type="InterPro" id="IPR050148">
    <property type="entry name" value="Terpene_synthase-like"/>
</dbReference>
<evidence type="ECO:0000259" key="7">
    <source>
        <dbReference type="Pfam" id="PF01397"/>
    </source>
</evidence>
<name>A0A251SFY7_HELAN</name>
<dbReference type="Gramene" id="mRNA:HanXRQr2_Chr14g0626321">
    <property type="protein sequence ID" value="mRNA:HanXRQr2_Chr14g0626321"/>
    <property type="gene ID" value="HanXRQr2_Chr14g0626321"/>
</dbReference>
<evidence type="ECO:0000256" key="3">
    <source>
        <dbReference type="ARBA" id="ARBA00022842"/>
    </source>
</evidence>
<dbReference type="EMBL" id="CM007903">
    <property type="protein sequence ID" value="OTF97452.1"/>
    <property type="molecule type" value="Genomic_DNA"/>
</dbReference>
<dbReference type="InterPro" id="IPR036965">
    <property type="entry name" value="Terpene_synth_N_sf"/>
</dbReference>
<dbReference type="InterPro" id="IPR001906">
    <property type="entry name" value="Terpene_synth_N"/>
</dbReference>
<comment type="cofactor">
    <cofactor evidence="1">
        <name>Mg(2+)</name>
        <dbReference type="ChEBI" id="CHEBI:18420"/>
    </cofactor>
</comment>
<dbReference type="GO" id="GO:0010333">
    <property type="term" value="F:terpene synthase activity"/>
    <property type="evidence" value="ECO:0000318"/>
    <property type="project" value="GO_Central"/>
</dbReference>
<evidence type="ECO:0000259" key="8">
    <source>
        <dbReference type="Pfam" id="PF03936"/>
    </source>
</evidence>
<dbReference type="CDD" id="cd00684">
    <property type="entry name" value="Terpene_cyclase_plant_C1"/>
    <property type="match status" value="1"/>
</dbReference>
<dbReference type="OrthoDB" id="1936865at2759"/>
<dbReference type="Gene3D" id="1.50.10.130">
    <property type="entry name" value="Terpene synthase, N-terminal domain"/>
    <property type="match status" value="1"/>
</dbReference>
<dbReference type="GO" id="GO:0016740">
    <property type="term" value="F:transferase activity"/>
    <property type="evidence" value="ECO:0007669"/>
    <property type="project" value="UniProtKB-KW"/>
</dbReference>
<evidence type="ECO:0000313" key="9">
    <source>
        <dbReference type="EMBL" id="KAF5767606.1"/>
    </source>
</evidence>
<dbReference type="InterPro" id="IPR008949">
    <property type="entry name" value="Isoprenoid_synthase_dom_sf"/>
</dbReference>
<dbReference type="InterPro" id="IPR034741">
    <property type="entry name" value="Terpene_cyclase-like_1_C"/>
</dbReference>
<dbReference type="OMA" id="PTICVHF"/>
<dbReference type="EC" id="4.2.3.23" evidence="4"/>
<dbReference type="Gene3D" id="1.10.600.10">
    <property type="entry name" value="Farnesyl Diphosphate Synthase"/>
    <property type="match status" value="1"/>
</dbReference>
<keyword evidence="10" id="KW-0808">Transferase</keyword>
<proteinExistence type="predicted"/>
<dbReference type="SUPFAM" id="SSF48239">
    <property type="entry name" value="Terpenoid cyclases/Protein prenyltransferases"/>
    <property type="match status" value="1"/>
</dbReference>
<reference evidence="9" key="3">
    <citation type="submission" date="2020-06" db="EMBL/GenBank/DDBJ databases">
        <title>Helianthus annuus Genome sequencing and assembly Release 2.</title>
        <authorList>
            <person name="Gouzy J."/>
            <person name="Langlade N."/>
            <person name="Munos S."/>
        </authorList>
    </citation>
    <scope>NUCLEOTIDE SEQUENCE</scope>
    <source>
        <tissue evidence="9">Leaves</tissue>
    </source>
</reference>
<evidence type="ECO:0000313" key="11">
    <source>
        <dbReference type="Proteomes" id="UP000215914"/>
    </source>
</evidence>
<keyword evidence="3" id="KW-0460">Magnesium</keyword>
<evidence type="ECO:0000313" key="10">
    <source>
        <dbReference type="EMBL" id="OTF97452.1"/>
    </source>
</evidence>
<dbReference type="Proteomes" id="UP000215914">
    <property type="component" value="Chromosome 14"/>
</dbReference>
<dbReference type="Pfam" id="PF03936">
    <property type="entry name" value="Terpene_synth_C"/>
    <property type="match status" value="1"/>
</dbReference>
<dbReference type="FunFam" id="1.10.600.10:FF:000007">
    <property type="entry name" value="Isoprene synthase, chloroplastic"/>
    <property type="match status" value="1"/>
</dbReference>
<dbReference type="GO" id="GO:0034005">
    <property type="term" value="F:germacrene-A synthase activity"/>
    <property type="evidence" value="ECO:0007669"/>
    <property type="project" value="UniProtKB-EC"/>
</dbReference>
<dbReference type="AlphaFoldDB" id="A0A251SFY7"/>
<dbReference type="FunCoup" id="A0A251SFY7">
    <property type="interactions" value="370"/>
</dbReference>
<dbReference type="SFLD" id="SFLDS00005">
    <property type="entry name" value="Isoprenoid_Synthase_Type_I"/>
    <property type="match status" value="1"/>
</dbReference>
<dbReference type="PANTHER" id="PTHR31225">
    <property type="entry name" value="OS04G0344100 PROTEIN-RELATED"/>
    <property type="match status" value="1"/>
</dbReference>
<organism evidence="10 11">
    <name type="scientific">Helianthus annuus</name>
    <name type="common">Common sunflower</name>
    <dbReference type="NCBI Taxonomy" id="4232"/>
    <lineage>
        <taxon>Eukaryota</taxon>
        <taxon>Viridiplantae</taxon>
        <taxon>Streptophyta</taxon>
        <taxon>Embryophyta</taxon>
        <taxon>Tracheophyta</taxon>
        <taxon>Spermatophyta</taxon>
        <taxon>Magnoliopsida</taxon>
        <taxon>eudicotyledons</taxon>
        <taxon>Gunneridae</taxon>
        <taxon>Pentapetalae</taxon>
        <taxon>asterids</taxon>
        <taxon>campanulids</taxon>
        <taxon>Asterales</taxon>
        <taxon>Asteraceae</taxon>
        <taxon>Asteroideae</taxon>
        <taxon>Heliantheae alliance</taxon>
        <taxon>Heliantheae</taxon>
        <taxon>Helianthus</taxon>
    </lineage>
</organism>
<dbReference type="InterPro" id="IPR044814">
    <property type="entry name" value="Terpene_cyclase_plant_C1"/>
</dbReference>
<reference evidence="9 11" key="1">
    <citation type="journal article" date="2017" name="Nature">
        <title>The sunflower genome provides insights into oil metabolism, flowering and Asterid evolution.</title>
        <authorList>
            <person name="Badouin H."/>
            <person name="Gouzy J."/>
            <person name="Grassa C.J."/>
            <person name="Murat F."/>
            <person name="Staton S.E."/>
            <person name="Cottret L."/>
            <person name="Lelandais-Briere C."/>
            <person name="Owens G.L."/>
            <person name="Carrere S."/>
            <person name="Mayjonade B."/>
            <person name="Legrand L."/>
            <person name="Gill N."/>
            <person name="Kane N.C."/>
            <person name="Bowers J.E."/>
            <person name="Hubner S."/>
            <person name="Bellec A."/>
            <person name="Berard A."/>
            <person name="Berges H."/>
            <person name="Blanchet N."/>
            <person name="Boniface M.C."/>
            <person name="Brunel D."/>
            <person name="Catrice O."/>
            <person name="Chaidir N."/>
            <person name="Claudel C."/>
            <person name="Donnadieu C."/>
            <person name="Faraut T."/>
            <person name="Fievet G."/>
            <person name="Helmstetter N."/>
            <person name="King M."/>
            <person name="Knapp S.J."/>
            <person name="Lai Z."/>
            <person name="Le Paslier M.C."/>
            <person name="Lippi Y."/>
            <person name="Lorenzon L."/>
            <person name="Mandel J.R."/>
            <person name="Marage G."/>
            <person name="Marchand G."/>
            <person name="Marquand E."/>
            <person name="Bret-Mestries E."/>
            <person name="Morien E."/>
            <person name="Nambeesan S."/>
            <person name="Nguyen T."/>
            <person name="Pegot-Espagnet P."/>
            <person name="Pouilly N."/>
            <person name="Raftis F."/>
            <person name="Sallet E."/>
            <person name="Schiex T."/>
            <person name="Thomas J."/>
            <person name="Vandecasteele C."/>
            <person name="Vares D."/>
            <person name="Vear F."/>
            <person name="Vautrin S."/>
            <person name="Crespi M."/>
            <person name="Mangin B."/>
            <person name="Burke J.M."/>
            <person name="Salse J."/>
            <person name="Munos S."/>
            <person name="Vincourt P."/>
            <person name="Rieseberg L.H."/>
            <person name="Langlade N.B."/>
        </authorList>
    </citation>
    <scope>NUCLEOTIDE SEQUENCE [LARGE SCALE GENOMIC DNA]</scope>
    <source>
        <strain evidence="11">cv. SF193</strain>
        <tissue evidence="9">Leaves</tissue>
    </source>
</reference>
<keyword evidence="9" id="KW-0456">Lyase</keyword>
<reference evidence="10" key="2">
    <citation type="submission" date="2017-02" db="EMBL/GenBank/DDBJ databases">
        <title>Sunflower complete genome.</title>
        <authorList>
            <person name="Langlade N."/>
            <person name="Munos S."/>
        </authorList>
    </citation>
    <scope>NUCLEOTIDE SEQUENCE [LARGE SCALE GENOMIC DNA]</scope>
    <source>
        <tissue evidence="10">Leaves</tissue>
    </source>
</reference>
<evidence type="ECO:0000256" key="5">
    <source>
        <dbReference type="ARBA" id="ARBA00052685"/>
    </source>
</evidence>
<dbReference type="InterPro" id="IPR005630">
    <property type="entry name" value="Terpene_synthase_metal-bd"/>
</dbReference>